<dbReference type="RefSeq" id="WP_076879451.1">
    <property type="nucleotide sequence ID" value="NZ_MLCN01000078.1"/>
</dbReference>
<dbReference type="OrthoDB" id="480426at2"/>
<sequence>MKKNIKFEKDTKVFELNLAGFINAVSFKESSSNLSLSLKNPTNIEAAKASNKQGFLGLFQLGEEALYDLGYYAGDYGISYKDKSNDPALQQKWDSQFDRNNWSGKWTGKRNIHSKSDFLNNSQAQYEIIKEWIAYLCKQLRSNCINEYYGKTIDGVEITESGAIAGAHLVGLVGLGAFLGIPKKKYMGKKQTDGNGTHIKQYIKDFGGFDLENCCNRKIYIELMDKNNNPLVSKEVTIISTYNGKYATGEARIKARSDENGKLPVIVRHPNSEIRILADGKESNTIVQKANEKQKAVLSDFSITKYSAALAENSIPQPAPQPDKTPQEIRNEQASGTMNEKTPSEVKQDVQFNISLIEGDSGRVITSLRFYVTYKGNIKEHRTDQQGIKQGIVAEEGQDIEVSVAGEGRYQAIHHFQVTSAMSNQTIKIKLPVQNFEILVRKDGKPAPNTLFSVFYRNREIAKRTNSQGIIKVKMLVGFVYGFGIHERALTHVRVIKGNARREFTVNESTVKASKLFEVAAEKQKKANQLNAQQRQAQDKVAADKAAAEAKKAQDAAKKAKADQEKAASNQQDTHTQNTGKPLTIIGEQAPPTSDTTNYYIYSNGTIDRINKAATGYAAYYYMEDNKPIYIGKSKIYIADRWQSKGVKGSGKSYLVNIRDIFNDVEKKPLKKWEKNIGDLKISIANDSTEQSRYWLSTSAFAAYIGAVSKFGEKTRFSGFSDKNGGPGKSSSHINGEIGDIGYIRKDRNHLTGVNFDMEQYDHETTLKFVNILISFGWGKNKNMLSEKYPLVLANRYTLKVNYLLPKTTHYSKVRHNNHLHLQGLSNNYNKDE</sequence>
<protein>
    <submittedName>
        <fullName evidence="2">Uncharacterized protein</fullName>
    </submittedName>
</protein>
<reference evidence="2 3" key="1">
    <citation type="submission" date="2016-10" db="EMBL/GenBank/DDBJ databases">
        <title>Draft Genome sequence of Alkanindiges sp. strain H1.</title>
        <authorList>
            <person name="Subhash Y."/>
            <person name="Lee S."/>
        </authorList>
    </citation>
    <scope>NUCLEOTIDE SEQUENCE [LARGE SCALE GENOMIC DNA]</scope>
    <source>
        <strain evidence="2 3">H1</strain>
    </source>
</reference>
<evidence type="ECO:0000256" key="1">
    <source>
        <dbReference type="SAM" id="MobiDB-lite"/>
    </source>
</evidence>
<feature type="region of interest" description="Disordered" evidence="1">
    <location>
        <begin position="528"/>
        <end position="589"/>
    </location>
</feature>
<gene>
    <name evidence="2" type="ORF">BKE30_15345</name>
</gene>
<name>A0A1S8CQQ5_9GAMM</name>
<organism evidence="2 3">
    <name type="scientific">Alkanindiges hydrocarboniclasticus</name>
    <dbReference type="NCBI Taxonomy" id="1907941"/>
    <lineage>
        <taxon>Bacteria</taxon>
        <taxon>Pseudomonadati</taxon>
        <taxon>Pseudomonadota</taxon>
        <taxon>Gammaproteobacteria</taxon>
        <taxon>Moraxellales</taxon>
        <taxon>Moraxellaceae</taxon>
        <taxon>Alkanindiges</taxon>
    </lineage>
</organism>
<feature type="compositionally biased region" description="Polar residues" evidence="1">
    <location>
        <begin position="569"/>
        <end position="581"/>
    </location>
</feature>
<accession>A0A1S8CQQ5</accession>
<dbReference type="STRING" id="1907941.BKE30_15345"/>
<evidence type="ECO:0000313" key="2">
    <source>
        <dbReference type="EMBL" id="ONG37056.1"/>
    </source>
</evidence>
<dbReference type="AlphaFoldDB" id="A0A1S8CQQ5"/>
<comment type="caution">
    <text evidence="2">The sequence shown here is derived from an EMBL/GenBank/DDBJ whole genome shotgun (WGS) entry which is preliminary data.</text>
</comment>
<feature type="compositionally biased region" description="Basic and acidic residues" evidence="1">
    <location>
        <begin position="537"/>
        <end position="566"/>
    </location>
</feature>
<evidence type="ECO:0000313" key="3">
    <source>
        <dbReference type="Proteomes" id="UP000192132"/>
    </source>
</evidence>
<dbReference type="Proteomes" id="UP000192132">
    <property type="component" value="Unassembled WGS sequence"/>
</dbReference>
<keyword evidence="3" id="KW-1185">Reference proteome</keyword>
<proteinExistence type="predicted"/>
<dbReference type="EMBL" id="MLCN01000078">
    <property type="protein sequence ID" value="ONG37056.1"/>
    <property type="molecule type" value="Genomic_DNA"/>
</dbReference>